<keyword evidence="1" id="KW-0479">Metal-binding</keyword>
<feature type="compositionally biased region" description="Basic and acidic residues" evidence="4">
    <location>
        <begin position="493"/>
        <end position="508"/>
    </location>
</feature>
<feature type="compositionally biased region" description="Low complexity" evidence="4">
    <location>
        <begin position="362"/>
        <end position="374"/>
    </location>
</feature>
<keyword evidence="3" id="KW-0862">Zinc</keyword>
<dbReference type="EMBL" id="CAXHTA020000001">
    <property type="protein sequence ID" value="CAL5218566.1"/>
    <property type="molecule type" value="Genomic_DNA"/>
</dbReference>
<evidence type="ECO:0000313" key="6">
    <source>
        <dbReference type="Proteomes" id="UP001497392"/>
    </source>
</evidence>
<dbReference type="Gene3D" id="3.30.40.10">
    <property type="entry name" value="Zinc/RING finger domain, C3HC4 (zinc finger)"/>
    <property type="match status" value="1"/>
</dbReference>
<dbReference type="PANTHER" id="PTHR46858">
    <property type="entry name" value="OS05G0521000 PROTEIN"/>
    <property type="match status" value="1"/>
</dbReference>
<evidence type="ECO:0000256" key="4">
    <source>
        <dbReference type="SAM" id="MobiDB-lite"/>
    </source>
</evidence>
<feature type="compositionally biased region" description="Low complexity" evidence="4">
    <location>
        <begin position="250"/>
        <end position="269"/>
    </location>
</feature>
<proteinExistence type="predicted"/>
<feature type="region of interest" description="Disordered" evidence="4">
    <location>
        <begin position="134"/>
        <end position="306"/>
    </location>
</feature>
<feature type="region of interest" description="Disordered" evidence="4">
    <location>
        <begin position="463"/>
        <end position="508"/>
    </location>
</feature>
<feature type="compositionally biased region" description="Polar residues" evidence="4">
    <location>
        <begin position="470"/>
        <end position="491"/>
    </location>
</feature>
<feature type="compositionally biased region" description="Low complexity" evidence="4">
    <location>
        <begin position="227"/>
        <end position="240"/>
    </location>
</feature>
<feature type="compositionally biased region" description="Polar residues" evidence="4">
    <location>
        <begin position="181"/>
        <end position="190"/>
    </location>
</feature>
<protein>
    <submittedName>
        <fullName evidence="5">G257 protein</fullName>
    </submittedName>
</protein>
<evidence type="ECO:0000313" key="5">
    <source>
        <dbReference type="EMBL" id="CAL5218566.1"/>
    </source>
</evidence>
<organism evidence="5 6">
    <name type="scientific">Coccomyxa viridis</name>
    <dbReference type="NCBI Taxonomy" id="1274662"/>
    <lineage>
        <taxon>Eukaryota</taxon>
        <taxon>Viridiplantae</taxon>
        <taxon>Chlorophyta</taxon>
        <taxon>core chlorophytes</taxon>
        <taxon>Trebouxiophyceae</taxon>
        <taxon>Trebouxiophyceae incertae sedis</taxon>
        <taxon>Coccomyxaceae</taxon>
        <taxon>Coccomyxa</taxon>
    </lineage>
</organism>
<comment type="caution">
    <text evidence="5">The sequence shown here is derived from an EMBL/GenBank/DDBJ whole genome shotgun (WGS) entry which is preliminary data.</text>
</comment>
<dbReference type="InterPro" id="IPR013083">
    <property type="entry name" value="Znf_RING/FYVE/PHD"/>
</dbReference>
<evidence type="ECO:0000256" key="2">
    <source>
        <dbReference type="ARBA" id="ARBA00022771"/>
    </source>
</evidence>
<keyword evidence="2" id="KW-0863">Zinc-finger</keyword>
<sequence length="567" mass="59655">MCIKNIMREGDHAVTWGNPFLALLTKFVFNRVAFSSAPKLLHAIRKVMPGMVDCLIQLHKWPHGLDGNLEKWLPQATQVITGIMDKHARVARNQGISPQEHVRKLLDFPGMAEGQVDGLTSMFEEFWAAQKKEEIASASRPRTQAPPAAAAASPSGAPAKTGRAKGQPSRAKAKEAAADGSSKSAEAQTLSRHDADRAADVAGGASGKKLATQGQGEPVQDAQKAAQSQGGPSGPSQGPGKPEKGKADKMQQQAAGSQSAAQMAKAKSMGSEKLEPSEGMGSASQQEPSAEAQDDEQPSEAAHLFSGSRFAALGSLQATGTPAIFSKEAASSSSSSVSPQTSLHLHDGAPLGQQEGGLPKMAAQAAQAGAPAAQDEGIWQEVRASRRKAASQQAALKDGACKAPGHGRSAPDQQELALSPSSLRELQAAAQHAEQGLPRSEKAATSFTAQPVPEAAEHLPQWLPGLAGSKPQQPSQHTSPDTVLHPSSSPETPLHEQMAKANLSEEKHREDDDEELCVVCWEKAPEVLFYYCMHMCTCQASAKDIMAAGALCPMCRANIQSTVTTKF</sequence>
<reference evidence="5 6" key="1">
    <citation type="submission" date="2024-06" db="EMBL/GenBank/DDBJ databases">
        <authorList>
            <person name="Kraege A."/>
            <person name="Thomma B."/>
        </authorList>
    </citation>
    <scope>NUCLEOTIDE SEQUENCE [LARGE SCALE GENOMIC DNA]</scope>
</reference>
<accession>A0ABP1FFI1</accession>
<feature type="compositionally biased region" description="Low complexity" evidence="4">
    <location>
        <begin position="136"/>
        <end position="159"/>
    </location>
</feature>
<gene>
    <name evidence="5" type="primary">g257</name>
    <name evidence="5" type="ORF">VP750_LOCUS225</name>
</gene>
<evidence type="ECO:0000256" key="3">
    <source>
        <dbReference type="ARBA" id="ARBA00022833"/>
    </source>
</evidence>
<keyword evidence="6" id="KW-1185">Reference proteome</keyword>
<name>A0ABP1FFI1_9CHLO</name>
<dbReference type="PANTHER" id="PTHR46858:SF5">
    <property type="entry name" value="E3 UBIQUITIN-PROTEIN LIGASE APD1-RELATED"/>
    <property type="match status" value="1"/>
</dbReference>
<feature type="region of interest" description="Disordered" evidence="4">
    <location>
        <begin position="327"/>
        <end position="448"/>
    </location>
</feature>
<evidence type="ECO:0000256" key="1">
    <source>
        <dbReference type="ARBA" id="ARBA00022723"/>
    </source>
</evidence>
<dbReference type="Proteomes" id="UP001497392">
    <property type="component" value="Unassembled WGS sequence"/>
</dbReference>
<dbReference type="Pfam" id="PF13920">
    <property type="entry name" value="zf-C3HC4_3"/>
    <property type="match status" value="1"/>
</dbReference>
<dbReference type="SUPFAM" id="SSF57850">
    <property type="entry name" value="RING/U-box"/>
    <property type="match status" value="1"/>
</dbReference>